<dbReference type="AlphaFoldDB" id="A0A0E9X4E7"/>
<protein>
    <submittedName>
        <fullName evidence="2">Uncharacterized protein</fullName>
    </submittedName>
</protein>
<keyword evidence="1" id="KW-1133">Transmembrane helix</keyword>
<proteinExistence type="predicted"/>
<keyword evidence="1" id="KW-0812">Transmembrane</keyword>
<evidence type="ECO:0000256" key="1">
    <source>
        <dbReference type="SAM" id="Phobius"/>
    </source>
</evidence>
<reference evidence="2" key="1">
    <citation type="submission" date="2014-11" db="EMBL/GenBank/DDBJ databases">
        <authorList>
            <person name="Amaro Gonzalez C."/>
        </authorList>
    </citation>
    <scope>NUCLEOTIDE SEQUENCE</scope>
</reference>
<name>A0A0E9X4E7_ANGAN</name>
<dbReference type="EMBL" id="GBXM01011842">
    <property type="protein sequence ID" value="JAH96735.1"/>
    <property type="molecule type" value="Transcribed_RNA"/>
</dbReference>
<evidence type="ECO:0000313" key="2">
    <source>
        <dbReference type="EMBL" id="JAH96735.1"/>
    </source>
</evidence>
<sequence length="69" mass="8455">MHAGTHTHTHTHSHTHFDFYISTPHILFPYNFIFYVKLFYSLQYQKNPTRMFFFPWYNISAITHGFTLR</sequence>
<organism evidence="2">
    <name type="scientific">Anguilla anguilla</name>
    <name type="common">European freshwater eel</name>
    <name type="synonym">Muraena anguilla</name>
    <dbReference type="NCBI Taxonomy" id="7936"/>
    <lineage>
        <taxon>Eukaryota</taxon>
        <taxon>Metazoa</taxon>
        <taxon>Chordata</taxon>
        <taxon>Craniata</taxon>
        <taxon>Vertebrata</taxon>
        <taxon>Euteleostomi</taxon>
        <taxon>Actinopterygii</taxon>
        <taxon>Neopterygii</taxon>
        <taxon>Teleostei</taxon>
        <taxon>Anguilliformes</taxon>
        <taxon>Anguillidae</taxon>
        <taxon>Anguilla</taxon>
    </lineage>
</organism>
<accession>A0A0E9X4E7</accession>
<keyword evidence="1" id="KW-0472">Membrane</keyword>
<reference evidence="2" key="2">
    <citation type="journal article" date="2015" name="Fish Shellfish Immunol.">
        <title>Early steps in the European eel (Anguilla anguilla)-Vibrio vulnificus interaction in the gills: Role of the RtxA13 toxin.</title>
        <authorList>
            <person name="Callol A."/>
            <person name="Pajuelo D."/>
            <person name="Ebbesson L."/>
            <person name="Teles M."/>
            <person name="MacKenzie S."/>
            <person name="Amaro C."/>
        </authorList>
    </citation>
    <scope>NUCLEOTIDE SEQUENCE</scope>
</reference>
<feature type="transmembrane region" description="Helical" evidence="1">
    <location>
        <begin position="19"/>
        <end position="40"/>
    </location>
</feature>